<dbReference type="KEGG" id="thao:NI17_012470"/>
<dbReference type="Pfam" id="PF13579">
    <property type="entry name" value="Glyco_trans_4_4"/>
    <property type="match status" value="1"/>
</dbReference>
<dbReference type="Proteomes" id="UP000265719">
    <property type="component" value="Chromosome"/>
</dbReference>
<protein>
    <submittedName>
        <fullName evidence="5">Glycosyltransferase family 4 protein</fullName>
    </submittedName>
</protein>
<reference evidence="5" key="1">
    <citation type="submission" date="2020-10" db="EMBL/GenBank/DDBJ databases">
        <title>De novo genome project of the cellulose decomposer Thermobifida halotolerans type strain.</title>
        <authorList>
            <person name="Nagy I."/>
            <person name="Horvath B."/>
            <person name="Kukolya J."/>
            <person name="Nagy I."/>
            <person name="Orsini M."/>
        </authorList>
    </citation>
    <scope>NUCLEOTIDE SEQUENCE</scope>
    <source>
        <strain evidence="5">DSM 44931</strain>
    </source>
</reference>
<evidence type="ECO:0000259" key="3">
    <source>
        <dbReference type="Pfam" id="PF00534"/>
    </source>
</evidence>
<sequence>MRIVLALATSSGGVGSHVRSLCSGLGERGHRVAVVGPAATGERFGFTGAGVRFAPLEVGDRPRPLGDAAALLRLRALLAGADVVHAHGVRAGALAALARPAAPLVATLHNAPPAGGGALLFGALERVLARRADLVLGVSGDLVERARARGARRVGRALVPAPAMAASGRDPAEVRAGLGVEPGRPLLVTVARLAEQKGLPVLLDAARSWARRTPPPLVAVAGEGPLRERTAARIAAEGLPVRLLGRRSDVADLLSAADVFVLASVWEGQPLVVQEALRAGVPVVATDVGGVAELTGDAAALVPRGDAAALAGAVSRILDDGALAARMRARSRAAGAALPLPGEDCDQVIGYYAELVNGRALR</sequence>
<organism evidence="5 6">
    <name type="scientific">Thermobifida halotolerans</name>
    <dbReference type="NCBI Taxonomy" id="483545"/>
    <lineage>
        <taxon>Bacteria</taxon>
        <taxon>Bacillati</taxon>
        <taxon>Actinomycetota</taxon>
        <taxon>Actinomycetes</taxon>
        <taxon>Streptosporangiales</taxon>
        <taxon>Nocardiopsidaceae</taxon>
        <taxon>Thermobifida</taxon>
    </lineage>
</organism>
<dbReference type="EMBL" id="CP063196">
    <property type="protein sequence ID" value="UOE22018.1"/>
    <property type="molecule type" value="Genomic_DNA"/>
</dbReference>
<dbReference type="InterPro" id="IPR001296">
    <property type="entry name" value="Glyco_trans_1"/>
</dbReference>
<keyword evidence="1" id="KW-0328">Glycosyltransferase</keyword>
<keyword evidence="2" id="KW-0808">Transferase</keyword>
<feature type="domain" description="Glycosyl transferase family 1" evidence="3">
    <location>
        <begin position="175"/>
        <end position="332"/>
    </location>
</feature>
<evidence type="ECO:0000256" key="1">
    <source>
        <dbReference type="ARBA" id="ARBA00022676"/>
    </source>
</evidence>
<dbReference type="SUPFAM" id="SSF53756">
    <property type="entry name" value="UDP-Glycosyltransferase/glycogen phosphorylase"/>
    <property type="match status" value="1"/>
</dbReference>
<dbReference type="CDD" id="cd03801">
    <property type="entry name" value="GT4_PimA-like"/>
    <property type="match status" value="1"/>
</dbReference>
<evidence type="ECO:0000313" key="5">
    <source>
        <dbReference type="EMBL" id="UOE22018.1"/>
    </source>
</evidence>
<dbReference type="AlphaFoldDB" id="A0AA97M1T5"/>
<evidence type="ECO:0000259" key="4">
    <source>
        <dbReference type="Pfam" id="PF13579"/>
    </source>
</evidence>
<dbReference type="Gene3D" id="3.40.50.2000">
    <property type="entry name" value="Glycogen Phosphorylase B"/>
    <property type="match status" value="2"/>
</dbReference>
<name>A0AA97M1T5_9ACTN</name>
<dbReference type="InterPro" id="IPR028098">
    <property type="entry name" value="Glyco_trans_4-like_N"/>
</dbReference>
<feature type="domain" description="Glycosyltransferase subfamily 4-like N-terminal" evidence="4">
    <location>
        <begin position="12"/>
        <end position="160"/>
    </location>
</feature>
<dbReference type="InterPro" id="IPR050194">
    <property type="entry name" value="Glycosyltransferase_grp1"/>
</dbReference>
<proteinExistence type="predicted"/>
<keyword evidence="6" id="KW-1185">Reference proteome</keyword>
<dbReference type="PANTHER" id="PTHR45947">
    <property type="entry name" value="SULFOQUINOVOSYL TRANSFERASE SQD2"/>
    <property type="match status" value="1"/>
</dbReference>
<accession>A0AA97M1T5</accession>
<dbReference type="Pfam" id="PF00534">
    <property type="entry name" value="Glycos_transf_1"/>
    <property type="match status" value="1"/>
</dbReference>
<dbReference type="PANTHER" id="PTHR45947:SF3">
    <property type="entry name" value="SULFOQUINOVOSYL TRANSFERASE SQD2"/>
    <property type="match status" value="1"/>
</dbReference>
<dbReference type="GO" id="GO:1901137">
    <property type="term" value="P:carbohydrate derivative biosynthetic process"/>
    <property type="evidence" value="ECO:0007669"/>
    <property type="project" value="UniProtKB-ARBA"/>
</dbReference>
<dbReference type="GO" id="GO:0016758">
    <property type="term" value="F:hexosyltransferase activity"/>
    <property type="evidence" value="ECO:0007669"/>
    <property type="project" value="TreeGrafter"/>
</dbReference>
<evidence type="ECO:0000313" key="6">
    <source>
        <dbReference type="Proteomes" id="UP000265719"/>
    </source>
</evidence>
<evidence type="ECO:0000256" key="2">
    <source>
        <dbReference type="ARBA" id="ARBA00022679"/>
    </source>
</evidence>
<gene>
    <name evidence="5" type="ORF">NI17_012470</name>
</gene>